<evidence type="ECO:0000256" key="8">
    <source>
        <dbReference type="ARBA" id="ARBA00022741"/>
    </source>
</evidence>
<dbReference type="InterPro" id="IPR003594">
    <property type="entry name" value="HATPase_dom"/>
</dbReference>
<dbReference type="InterPro" id="IPR005467">
    <property type="entry name" value="His_kinase_dom"/>
</dbReference>
<evidence type="ECO:0000256" key="9">
    <source>
        <dbReference type="ARBA" id="ARBA00022777"/>
    </source>
</evidence>
<protein>
    <recommendedName>
        <fullName evidence="3">histidine kinase</fullName>
        <ecNumber evidence="3">2.7.13.3</ecNumber>
    </recommendedName>
</protein>
<evidence type="ECO:0000256" key="6">
    <source>
        <dbReference type="ARBA" id="ARBA00022679"/>
    </source>
</evidence>
<dbReference type="InterPro" id="IPR003660">
    <property type="entry name" value="HAMP_dom"/>
</dbReference>
<dbReference type="Gene3D" id="1.10.287.130">
    <property type="match status" value="1"/>
</dbReference>
<evidence type="ECO:0000256" key="13">
    <source>
        <dbReference type="ARBA" id="ARBA00023136"/>
    </source>
</evidence>
<evidence type="ECO:0000256" key="7">
    <source>
        <dbReference type="ARBA" id="ARBA00022692"/>
    </source>
</evidence>
<feature type="domain" description="HAMP" evidence="16">
    <location>
        <begin position="188"/>
        <end position="240"/>
    </location>
</feature>
<dbReference type="CDD" id="cd00075">
    <property type="entry name" value="HATPase"/>
    <property type="match status" value="1"/>
</dbReference>
<dbReference type="Pfam" id="PF02518">
    <property type="entry name" value="HATPase_c"/>
    <property type="match status" value="1"/>
</dbReference>
<proteinExistence type="predicted"/>
<comment type="caution">
    <text evidence="17">The sequence shown here is derived from an EMBL/GenBank/DDBJ whole genome shotgun (WGS) entry which is preliminary data.</text>
</comment>
<keyword evidence="4" id="KW-1003">Cell membrane</keyword>
<evidence type="ECO:0000256" key="4">
    <source>
        <dbReference type="ARBA" id="ARBA00022519"/>
    </source>
</evidence>
<evidence type="ECO:0000256" key="3">
    <source>
        <dbReference type="ARBA" id="ARBA00012438"/>
    </source>
</evidence>
<dbReference type="EC" id="2.7.13.3" evidence="3"/>
<feature type="transmembrane region" description="Helical" evidence="14">
    <location>
        <begin position="166"/>
        <end position="187"/>
    </location>
</feature>
<dbReference type="SMART" id="SM00387">
    <property type="entry name" value="HATPase_c"/>
    <property type="match status" value="1"/>
</dbReference>
<gene>
    <name evidence="17" type="ORF">FHT02_001028</name>
</gene>
<dbReference type="Gene3D" id="3.30.565.10">
    <property type="entry name" value="Histidine kinase-like ATPase, C-terminal domain"/>
    <property type="match status" value="1"/>
</dbReference>
<dbReference type="SMART" id="SM00304">
    <property type="entry name" value="HAMP"/>
    <property type="match status" value="1"/>
</dbReference>
<dbReference type="SUPFAM" id="SSF55874">
    <property type="entry name" value="ATPase domain of HSP90 chaperone/DNA topoisomerase II/histidine kinase"/>
    <property type="match status" value="1"/>
</dbReference>
<dbReference type="PANTHER" id="PTHR44936">
    <property type="entry name" value="SENSOR PROTEIN CREC"/>
    <property type="match status" value="1"/>
</dbReference>
<evidence type="ECO:0000256" key="14">
    <source>
        <dbReference type="SAM" id="Phobius"/>
    </source>
</evidence>
<evidence type="ECO:0000256" key="11">
    <source>
        <dbReference type="ARBA" id="ARBA00022989"/>
    </source>
</evidence>
<dbReference type="PROSITE" id="PS50885">
    <property type="entry name" value="HAMP"/>
    <property type="match status" value="1"/>
</dbReference>
<dbReference type="Proteomes" id="UP000527143">
    <property type="component" value="Unassembled WGS sequence"/>
</dbReference>
<dbReference type="RefSeq" id="WP_343056832.1">
    <property type="nucleotide sequence ID" value="NZ_JACIJF010000002.1"/>
</dbReference>
<keyword evidence="4" id="KW-0997">Cell inner membrane</keyword>
<evidence type="ECO:0000256" key="5">
    <source>
        <dbReference type="ARBA" id="ARBA00022553"/>
    </source>
</evidence>
<feature type="transmembrane region" description="Helical" evidence="14">
    <location>
        <begin position="12"/>
        <end position="37"/>
    </location>
</feature>
<comment type="subcellular location">
    <subcellularLocation>
        <location evidence="2">Cell inner membrane</location>
        <topology evidence="2">Multi-pass membrane protein</topology>
    </subcellularLocation>
</comment>
<keyword evidence="7 14" id="KW-0812">Transmembrane</keyword>
<name>A0A840YKQ2_9SPHN</name>
<evidence type="ECO:0000259" key="16">
    <source>
        <dbReference type="PROSITE" id="PS50885"/>
    </source>
</evidence>
<dbReference type="PANTHER" id="PTHR44936:SF5">
    <property type="entry name" value="SENSOR HISTIDINE KINASE ENVZ"/>
    <property type="match status" value="1"/>
</dbReference>
<organism evidence="17 18">
    <name type="scientific">Sphingomonas xinjiangensis</name>
    <dbReference type="NCBI Taxonomy" id="643568"/>
    <lineage>
        <taxon>Bacteria</taxon>
        <taxon>Pseudomonadati</taxon>
        <taxon>Pseudomonadota</taxon>
        <taxon>Alphaproteobacteria</taxon>
        <taxon>Sphingomonadales</taxon>
        <taxon>Sphingomonadaceae</taxon>
        <taxon>Sphingomonas</taxon>
    </lineage>
</organism>
<evidence type="ECO:0000313" key="17">
    <source>
        <dbReference type="EMBL" id="MBB5709806.1"/>
    </source>
</evidence>
<evidence type="ECO:0000313" key="18">
    <source>
        <dbReference type="Proteomes" id="UP000527143"/>
    </source>
</evidence>
<keyword evidence="10" id="KW-0067">ATP-binding</keyword>
<dbReference type="EMBL" id="JACIJF010000002">
    <property type="protein sequence ID" value="MBB5709806.1"/>
    <property type="molecule type" value="Genomic_DNA"/>
</dbReference>
<keyword evidence="8" id="KW-0547">Nucleotide-binding</keyword>
<dbReference type="Pfam" id="PF00672">
    <property type="entry name" value="HAMP"/>
    <property type="match status" value="1"/>
</dbReference>
<dbReference type="CDD" id="cd06225">
    <property type="entry name" value="HAMP"/>
    <property type="match status" value="1"/>
</dbReference>
<evidence type="ECO:0000259" key="15">
    <source>
        <dbReference type="PROSITE" id="PS50109"/>
    </source>
</evidence>
<dbReference type="PROSITE" id="PS50109">
    <property type="entry name" value="HIS_KIN"/>
    <property type="match status" value="1"/>
</dbReference>
<evidence type="ECO:0000256" key="2">
    <source>
        <dbReference type="ARBA" id="ARBA00004429"/>
    </source>
</evidence>
<keyword evidence="9 17" id="KW-0418">Kinase</keyword>
<dbReference type="GO" id="GO:0005886">
    <property type="term" value="C:plasma membrane"/>
    <property type="evidence" value="ECO:0007669"/>
    <property type="project" value="UniProtKB-SubCell"/>
</dbReference>
<dbReference type="GO" id="GO:0000155">
    <property type="term" value="F:phosphorelay sensor kinase activity"/>
    <property type="evidence" value="ECO:0007669"/>
    <property type="project" value="InterPro"/>
</dbReference>
<comment type="catalytic activity">
    <reaction evidence="1">
        <text>ATP + protein L-histidine = ADP + protein N-phospho-L-histidine.</text>
        <dbReference type="EC" id="2.7.13.3"/>
    </reaction>
</comment>
<dbReference type="PRINTS" id="PR00344">
    <property type="entry name" value="BCTRLSENSOR"/>
</dbReference>
<reference evidence="17 18" key="1">
    <citation type="submission" date="2020-08" db="EMBL/GenBank/DDBJ databases">
        <title>Genomic Encyclopedia of Type Strains, Phase IV (KMG-IV): sequencing the most valuable type-strain genomes for metagenomic binning, comparative biology and taxonomic classification.</title>
        <authorList>
            <person name="Goeker M."/>
        </authorList>
    </citation>
    <scope>NUCLEOTIDE SEQUENCE [LARGE SCALE GENOMIC DNA]</scope>
    <source>
        <strain evidence="17 18">DSM 26736</strain>
    </source>
</reference>
<keyword evidence="5" id="KW-0597">Phosphoprotein</keyword>
<dbReference type="SUPFAM" id="SSF47384">
    <property type="entry name" value="Homodimeric domain of signal transducing histidine kinase"/>
    <property type="match status" value="1"/>
</dbReference>
<keyword evidence="6" id="KW-0808">Transferase</keyword>
<dbReference type="GO" id="GO:0005524">
    <property type="term" value="F:ATP binding"/>
    <property type="evidence" value="ECO:0007669"/>
    <property type="project" value="UniProtKB-KW"/>
</dbReference>
<feature type="domain" description="Histidine kinase" evidence="15">
    <location>
        <begin position="248"/>
        <end position="444"/>
    </location>
</feature>
<evidence type="ECO:0000256" key="10">
    <source>
        <dbReference type="ARBA" id="ARBA00022840"/>
    </source>
</evidence>
<dbReference type="InterPro" id="IPR050980">
    <property type="entry name" value="2C_sensor_his_kinase"/>
</dbReference>
<keyword evidence="12" id="KW-0902">Two-component regulatory system</keyword>
<evidence type="ECO:0000256" key="1">
    <source>
        <dbReference type="ARBA" id="ARBA00000085"/>
    </source>
</evidence>
<keyword evidence="18" id="KW-1185">Reference proteome</keyword>
<dbReference type="AlphaFoldDB" id="A0A840YKQ2"/>
<dbReference type="InterPro" id="IPR036890">
    <property type="entry name" value="HATPase_C_sf"/>
</dbReference>
<sequence length="444" mass="47891">MNRAGDTSRSPLFLRIFLVMLLCVGVAQSMNLVLVMAAETPEQKLYSIGQIADALHGGRAPDETLRLSRVTRVPSVLSNPRGERLSVALGMALRIDPARIRFNFPSGILGREPVYERSSLPKALPFASAEAARSVYVFGAFRVWVQGADGGWIQVEPDGAVEPWRWFGVLWLITSVLAVAPFAWALARRTAKPFGAFAAAAERLGRNPHTRPLALSGPSEIVEAAAAFNQMQARLNRYVDDRTTVIGALAHDLRTPLMRMALRLESAPDPVRRACEGDIRDMQALITSTVAYVRETGQPATRRPLDLRSLAETVTDDLSDRGEPVTMEPGEPVVIEGDSAALKAMVTNLVSNALKYGGSAHVSFDANGDDVRLEVRDHGPGIPDGDIDHVFEPFFRGERSRNRDTGGIGLGLASARAVARAHGGDILVENAPGGGLRARVTLPG</sequence>
<dbReference type="InterPro" id="IPR004358">
    <property type="entry name" value="Sig_transdc_His_kin-like_C"/>
</dbReference>
<keyword evidence="13 14" id="KW-0472">Membrane</keyword>
<dbReference type="InterPro" id="IPR036097">
    <property type="entry name" value="HisK_dim/P_sf"/>
</dbReference>
<keyword evidence="11 14" id="KW-1133">Transmembrane helix</keyword>
<evidence type="ECO:0000256" key="12">
    <source>
        <dbReference type="ARBA" id="ARBA00023012"/>
    </source>
</evidence>
<accession>A0A840YKQ2</accession>